<dbReference type="AlphaFoldDB" id="A0A7H0VGX7"/>
<protein>
    <recommendedName>
        <fullName evidence="4">DUF676 domain-containing protein</fullName>
    </recommendedName>
</protein>
<name>A0A7H0VGX7_9FLAO</name>
<organism evidence="2 3">
    <name type="scientific">Croceimicrobium hydrocarbonivorans</name>
    <dbReference type="NCBI Taxonomy" id="2761580"/>
    <lineage>
        <taxon>Bacteria</taxon>
        <taxon>Pseudomonadati</taxon>
        <taxon>Bacteroidota</taxon>
        <taxon>Flavobacteriia</taxon>
        <taxon>Flavobacteriales</taxon>
        <taxon>Owenweeksiaceae</taxon>
        <taxon>Croceimicrobium</taxon>
    </lineage>
</organism>
<evidence type="ECO:0008006" key="4">
    <source>
        <dbReference type="Google" id="ProtNLM"/>
    </source>
</evidence>
<accession>A0A7H0VGX7</accession>
<dbReference type="SUPFAM" id="SSF53474">
    <property type="entry name" value="alpha/beta-Hydrolases"/>
    <property type="match status" value="1"/>
</dbReference>
<dbReference type="EMBL" id="CP060139">
    <property type="protein sequence ID" value="QNR24975.1"/>
    <property type="molecule type" value="Genomic_DNA"/>
</dbReference>
<evidence type="ECO:0000256" key="1">
    <source>
        <dbReference type="SAM" id="SignalP"/>
    </source>
</evidence>
<feature type="signal peptide" evidence="1">
    <location>
        <begin position="1"/>
        <end position="19"/>
    </location>
</feature>
<proteinExistence type="predicted"/>
<dbReference type="KEGG" id="chyd:H4K34_03790"/>
<keyword evidence="1" id="KW-0732">Signal</keyword>
<dbReference type="Proteomes" id="UP000516305">
    <property type="component" value="Chromosome"/>
</dbReference>
<evidence type="ECO:0000313" key="2">
    <source>
        <dbReference type="EMBL" id="QNR24975.1"/>
    </source>
</evidence>
<dbReference type="Gene3D" id="3.40.50.1820">
    <property type="entry name" value="alpha/beta hydrolase"/>
    <property type="match status" value="1"/>
</dbReference>
<dbReference type="InterPro" id="IPR029058">
    <property type="entry name" value="AB_hydrolase_fold"/>
</dbReference>
<keyword evidence="3" id="KW-1185">Reference proteome</keyword>
<gene>
    <name evidence="2" type="ORF">H4K34_03790</name>
</gene>
<dbReference type="RefSeq" id="WP_210759502.1">
    <property type="nucleotide sequence ID" value="NZ_CP060139.1"/>
</dbReference>
<reference evidence="2 3" key="1">
    <citation type="submission" date="2020-08" db="EMBL/GenBank/DDBJ databases">
        <title>Croceimicrobium hydrocarbonivorans gen. nov., sp. nov., a novel marine bacterium isolated from a bacterial consortium that degrades polyethylene terephthalate.</title>
        <authorList>
            <person name="Liu R."/>
        </authorList>
    </citation>
    <scope>NUCLEOTIDE SEQUENCE [LARGE SCALE GENOMIC DNA]</scope>
    <source>
        <strain evidence="2 3">A20-9</strain>
    </source>
</reference>
<feature type="chain" id="PRO_5028831977" description="DUF676 domain-containing protein" evidence="1">
    <location>
        <begin position="20"/>
        <end position="510"/>
    </location>
</feature>
<evidence type="ECO:0000313" key="3">
    <source>
        <dbReference type="Proteomes" id="UP000516305"/>
    </source>
</evidence>
<sequence length="510" mass="57026">MKLLYSSLLNLFLASSIFAQIEVISTDSLRVIDTDPEGGSSGGLIGGSTLLNSDSSLVGRKLVFWIHGLAGNEHSWNRIQASTENQTGNPIPNYPERNVEGYALSYEGSENLNIFQLGGHVNNGLMETWRVSIPRRDTLDVRNNFVIAHSQGGIVARAIRYMNLIDSSNYHWQFGAIATFGSPHGGAQIINSTQTGGLVQTWIDDGCKKISRGEIQTFVGTRWWLDLIISNDAVVSFSNLTCNGLNKMALPILINAIRKPVGADYAVGASNLAKLDSMAYLDTMKVVTFYGVEQEPVLWRTIHSMTYTKDSSIAGNPLSTDPFGLNEDDELPIFVNHKISSYHAKWSSHNSRSNQLWYQITWHSKDEKEKAEIYRDAHDWLAYANLNWKRFIGARKDTTYIDGYHCECLVNLGGTDGYQFTYQHVQNPGDCNDSLAVNCQANPKIVHTVIEEPNDGVVPVSSQIGYPNRFNSFLMENTNHMQERNCGETKKMLKLLFNGDYGDKFKLDKK</sequence>